<evidence type="ECO:0000313" key="2">
    <source>
        <dbReference type="EMBL" id="CAK0810032.1"/>
    </source>
</evidence>
<protein>
    <submittedName>
        <fullName evidence="2">Uncharacterized protein</fullName>
    </submittedName>
</protein>
<feature type="region of interest" description="Disordered" evidence="1">
    <location>
        <begin position="242"/>
        <end position="272"/>
    </location>
</feature>
<feature type="compositionally biased region" description="Pro residues" evidence="1">
    <location>
        <begin position="660"/>
        <end position="674"/>
    </location>
</feature>
<accession>A0ABN9QUQ0</accession>
<feature type="compositionally biased region" description="Basic residues" evidence="1">
    <location>
        <begin position="425"/>
        <end position="456"/>
    </location>
</feature>
<reference evidence="2" key="1">
    <citation type="submission" date="2023-10" db="EMBL/GenBank/DDBJ databases">
        <authorList>
            <person name="Chen Y."/>
            <person name="Shah S."/>
            <person name="Dougan E. K."/>
            <person name="Thang M."/>
            <person name="Chan C."/>
        </authorList>
    </citation>
    <scope>NUCLEOTIDE SEQUENCE [LARGE SCALE GENOMIC DNA]</scope>
</reference>
<feature type="compositionally biased region" description="Low complexity" evidence="1">
    <location>
        <begin position="457"/>
        <end position="466"/>
    </location>
</feature>
<keyword evidence="3" id="KW-1185">Reference proteome</keyword>
<feature type="compositionally biased region" description="Low complexity" evidence="1">
    <location>
        <begin position="675"/>
        <end position="687"/>
    </location>
</feature>
<comment type="caution">
    <text evidence="2">The sequence shown here is derived from an EMBL/GenBank/DDBJ whole genome shotgun (WGS) entry which is preliminary data.</text>
</comment>
<organism evidence="2 3">
    <name type="scientific">Prorocentrum cordatum</name>
    <dbReference type="NCBI Taxonomy" id="2364126"/>
    <lineage>
        <taxon>Eukaryota</taxon>
        <taxon>Sar</taxon>
        <taxon>Alveolata</taxon>
        <taxon>Dinophyceae</taxon>
        <taxon>Prorocentrales</taxon>
        <taxon>Prorocentraceae</taxon>
        <taxon>Prorocentrum</taxon>
    </lineage>
</organism>
<dbReference type="Proteomes" id="UP001189429">
    <property type="component" value="Unassembled WGS sequence"/>
</dbReference>
<evidence type="ECO:0000313" key="3">
    <source>
        <dbReference type="Proteomes" id="UP001189429"/>
    </source>
</evidence>
<feature type="region of interest" description="Disordered" evidence="1">
    <location>
        <begin position="557"/>
        <end position="589"/>
    </location>
</feature>
<feature type="compositionally biased region" description="Gly residues" evidence="1">
    <location>
        <begin position="580"/>
        <end position="589"/>
    </location>
</feature>
<feature type="region of interest" description="Disordered" evidence="1">
    <location>
        <begin position="612"/>
        <end position="730"/>
    </location>
</feature>
<feature type="region of interest" description="Disordered" evidence="1">
    <location>
        <begin position="1"/>
        <end position="28"/>
    </location>
</feature>
<feature type="region of interest" description="Disordered" evidence="1">
    <location>
        <begin position="416"/>
        <end position="492"/>
    </location>
</feature>
<sequence>MAKRPRERLTAGPAVARRSAEPRASAVPDLPLRPVAPVSRAPLRLLGPARVDLAGGRAPGVSLARGATCLAGGFLGAAAAWRFASGQFGSLRATSHPEVERTKFEEGAASIVAPDENDEEMFFSARSTCCAETTYLMALQAGSCCGRQGRGATVSTTCRCLPRYLRLSRPRPPARGPPALAAPIAPNVAGRAAAAPPPRRAPWRPVAAAGAAAAPVGGVASLVAAAGGPAAALGAKVPAVGGGAGAGRAGARSPGGGRCHPSRAGSDGRRPRWPCHGPAAYLVGSFRGVPRAKATRGLVGGVIDFDPVRLECFIPSRSKCGGRSQLRAEAESRILSRADSASGIGAPPHDSDEKKPGKLCEICASKRLCEKCGDDIPLNALDKYPRGKRRTECKKCQANPGWKDLRECNGYDKWSETSGTSQHGNRAHHRKRNQRRGKAKCRRKRQPARAPRRSTRHGAPGRPAQGHARRRRGAAPLEPRGAGVLSGLSAGPCPELLRQLPRGDAMEAACVTWAPEAAGLEVSAEPTGRGKQLRRGLAAVLFPDAPDVYDVLSLSPSSARKDESDVYDLDWSDPRALSPPGGGAGHGGTPCLGAAPGPAFNTYCRSNLGQAPLAGPPAAREQSPPGDVTGSTASCSGTCAASSNGASTSQPREPSASPRWSPPPERQEPPPSAVEPPSAAASCASDATVNPRAIGALARDPPSVASAASSCGRLGRWRRPPVAGSAAGWP</sequence>
<dbReference type="EMBL" id="CAUYUJ010004558">
    <property type="protein sequence ID" value="CAK0810032.1"/>
    <property type="molecule type" value="Genomic_DNA"/>
</dbReference>
<proteinExistence type="predicted"/>
<gene>
    <name evidence="2" type="ORF">PCOR1329_LOCUS15121</name>
</gene>
<feature type="compositionally biased region" description="Low complexity" evidence="1">
    <location>
        <begin position="629"/>
        <end position="649"/>
    </location>
</feature>
<feature type="compositionally biased region" description="Gly residues" evidence="1">
    <location>
        <begin position="242"/>
        <end position="258"/>
    </location>
</feature>
<evidence type="ECO:0000256" key="1">
    <source>
        <dbReference type="SAM" id="MobiDB-lite"/>
    </source>
</evidence>
<name>A0ABN9QUQ0_9DINO</name>